<dbReference type="CDD" id="cd09019">
    <property type="entry name" value="galactose_mutarotase_like"/>
    <property type="match status" value="1"/>
</dbReference>
<evidence type="ECO:0000313" key="16">
    <source>
        <dbReference type="Proteomes" id="UP000516314"/>
    </source>
</evidence>
<dbReference type="InterPro" id="IPR002022">
    <property type="entry name" value="Pec_lyase"/>
</dbReference>
<evidence type="ECO:0000256" key="2">
    <source>
        <dbReference type="ARBA" id="ARBA00005220"/>
    </source>
</evidence>
<accession>A0A7G2EHH8</accession>
<comment type="catalytic activity">
    <reaction evidence="1 12">
        <text>Eliminative cleavage of (1-&gt;4)-alpha-D-galacturonan to give oligosaccharides with 4-deoxy-alpha-D-galact-4-enuronosyl groups at their non-reducing ends.</text>
        <dbReference type="EC" id="4.2.2.2"/>
    </reaction>
</comment>
<evidence type="ECO:0000256" key="13">
    <source>
        <dbReference type="SAM" id="MobiDB-lite"/>
    </source>
</evidence>
<name>A0A7G2EHH8_ARATH</name>
<comment type="pathway">
    <text evidence="2 12">Glycan metabolism; pectin degradation; 2-dehydro-3-deoxy-D-gluconate from pectin: step 2/5.</text>
</comment>
<dbReference type="SMART" id="SM00656">
    <property type="entry name" value="Amb_all"/>
    <property type="match status" value="1"/>
</dbReference>
<dbReference type="InterPro" id="IPR047215">
    <property type="entry name" value="Galactose_mutarotase-like"/>
</dbReference>
<dbReference type="InterPro" id="IPR007524">
    <property type="entry name" value="Pec_lyase_N"/>
</dbReference>
<dbReference type="InterPro" id="IPR008183">
    <property type="entry name" value="Aldose_1/G6P_1-epimerase"/>
</dbReference>
<dbReference type="Gene3D" id="2.160.20.10">
    <property type="entry name" value="Single-stranded right-handed beta-helix, Pectin lyase-like"/>
    <property type="match status" value="1"/>
</dbReference>
<dbReference type="InterPro" id="IPR011013">
    <property type="entry name" value="Gal_mutarotase_sf_dom"/>
</dbReference>
<dbReference type="PANTHER" id="PTHR31683:SF69">
    <property type="entry name" value="PECTATE LYASE 7-RELATED"/>
    <property type="match status" value="1"/>
</dbReference>
<dbReference type="InterPro" id="IPR014718">
    <property type="entry name" value="GH-type_carb-bd"/>
</dbReference>
<gene>
    <name evidence="15" type="ORF">AT9943_LOCUS9790</name>
</gene>
<feature type="chain" id="PRO_5029032720" description="Pectate lyase" evidence="12">
    <location>
        <begin position="25"/>
        <end position="784"/>
    </location>
</feature>
<dbReference type="Pfam" id="PF00544">
    <property type="entry name" value="Pectate_lyase_4"/>
    <property type="match status" value="1"/>
</dbReference>
<keyword evidence="11" id="KW-0119">Carbohydrate metabolism</keyword>
<evidence type="ECO:0000256" key="5">
    <source>
        <dbReference type="ARBA" id="ARBA00022723"/>
    </source>
</evidence>
<dbReference type="SUPFAM" id="SSF74650">
    <property type="entry name" value="Galactose mutarotase-like"/>
    <property type="match status" value="1"/>
</dbReference>
<dbReference type="PANTHER" id="PTHR31683">
    <property type="entry name" value="PECTATE LYASE 18-RELATED"/>
    <property type="match status" value="1"/>
</dbReference>
<evidence type="ECO:0000256" key="4">
    <source>
        <dbReference type="ARBA" id="ARBA00012272"/>
    </source>
</evidence>
<protein>
    <recommendedName>
        <fullName evidence="4 12">Pectate lyase</fullName>
        <ecNumber evidence="4 12">4.2.2.2</ecNumber>
    </recommendedName>
</protein>
<dbReference type="GO" id="GO:0046872">
    <property type="term" value="F:metal ion binding"/>
    <property type="evidence" value="ECO:0007669"/>
    <property type="project" value="UniProtKB-KW"/>
</dbReference>
<dbReference type="Pfam" id="PF01263">
    <property type="entry name" value="Aldose_epim"/>
    <property type="match status" value="1"/>
</dbReference>
<evidence type="ECO:0000256" key="8">
    <source>
        <dbReference type="ARBA" id="ARBA00023180"/>
    </source>
</evidence>
<keyword evidence="6 12" id="KW-0732">Signal</keyword>
<dbReference type="InterPro" id="IPR045032">
    <property type="entry name" value="PEL"/>
</dbReference>
<comment type="cofactor">
    <cofactor evidence="12">
        <name>Ca(2+)</name>
        <dbReference type="ChEBI" id="CHEBI:29108"/>
    </cofactor>
    <text evidence="12">Binds 1 Ca(2+) ion. Required for its activity.</text>
</comment>
<evidence type="ECO:0000256" key="10">
    <source>
        <dbReference type="ARBA" id="ARBA00023239"/>
    </source>
</evidence>
<evidence type="ECO:0000313" key="15">
    <source>
        <dbReference type="EMBL" id="CAD5321742.1"/>
    </source>
</evidence>
<dbReference type="SUPFAM" id="SSF51126">
    <property type="entry name" value="Pectin lyase-like"/>
    <property type="match status" value="1"/>
</dbReference>
<evidence type="ECO:0000259" key="14">
    <source>
        <dbReference type="SMART" id="SM00656"/>
    </source>
</evidence>
<reference evidence="15 16" key="1">
    <citation type="submission" date="2020-09" db="EMBL/GenBank/DDBJ databases">
        <authorList>
            <person name="Ashkenazy H."/>
        </authorList>
    </citation>
    <scope>NUCLEOTIDE SEQUENCE [LARGE SCALE GENOMIC DNA]</scope>
    <source>
        <strain evidence="16">cv. Cdm-0</strain>
    </source>
</reference>
<dbReference type="PRINTS" id="PR00807">
    <property type="entry name" value="AMBALLERGEN"/>
</dbReference>
<dbReference type="EMBL" id="LR881468">
    <property type="protein sequence ID" value="CAD5321742.1"/>
    <property type="molecule type" value="Genomic_DNA"/>
</dbReference>
<keyword evidence="9" id="KW-0413">Isomerase</keyword>
<keyword evidence="8" id="KW-0325">Glycoprotein</keyword>
<dbReference type="InterPro" id="IPR012334">
    <property type="entry name" value="Pectin_lyas_fold"/>
</dbReference>
<dbReference type="AlphaFoldDB" id="A0A7G2EHH8"/>
<dbReference type="Pfam" id="PF04431">
    <property type="entry name" value="Pec_lyase_N"/>
    <property type="match status" value="1"/>
</dbReference>
<evidence type="ECO:0000256" key="9">
    <source>
        <dbReference type="ARBA" id="ARBA00023235"/>
    </source>
</evidence>
<evidence type="ECO:0000256" key="3">
    <source>
        <dbReference type="ARBA" id="ARBA00010980"/>
    </source>
</evidence>
<dbReference type="GO" id="GO:0045490">
    <property type="term" value="P:pectin catabolic process"/>
    <property type="evidence" value="ECO:0007669"/>
    <property type="project" value="UniProtKB-UniPathway"/>
</dbReference>
<feature type="domain" description="Pectate lyase" evidence="14">
    <location>
        <begin position="199"/>
        <end position="396"/>
    </location>
</feature>
<keyword evidence="10 12" id="KW-0456">Lyase</keyword>
<comment type="similarity">
    <text evidence="3 12">Belongs to the polysaccharide lyase 1 family.</text>
</comment>
<feature type="region of interest" description="Disordered" evidence="13">
    <location>
        <begin position="93"/>
        <end position="118"/>
    </location>
</feature>
<feature type="signal peptide" evidence="12">
    <location>
        <begin position="1"/>
        <end position="24"/>
    </location>
</feature>
<sequence length="784" mass="88652">METARLFKLVCVICIASLIPTIRANVAEETDEYWVNKANEARKHTLMAYHPDPYEIVDHFHERHYDNSTDVEGTEEEKAVAFEEEDVIEMISSPTNSTRRSLTGRGKGKGKGKWSKLTGPCTASNPIDKCWRCQPDWARRRKKLVHCVRGFGYRTTGGKRGRIYVVTSPRDDDMVNPRPGTLRHAVIQKEPLWIVFKHDMSIRLSQELMITSDKTIDARGANVHIAYGAGITMQYVHNIIIHGLHVHHIVKSSGGLIRDSINHFGHRGEADGDGISIFGATNIWLDHISMSKCQDGLIDAIMGSTAITISNSHFTHHNDVMLLGAQNNNMDDKKMQVTVAYNHFGKGLVQRMPRVRWGFVHVVNNDYTHWELYAIGGSQGPTILSHGNRFIAPPHKQHYRERDYASESEWKNWNWRSEKDVFMNNAYFRQSGNPHFKCSHSRQQMIKPKNGVMVSVSLADNNEEKSTDLKKFKGGTLRVHELKKGNLTVKFTNRGASIMSLLFPNINGKLEDIVLGYDSVNDHMSDTVFCGVTLARVASKKEKAAANDGKNTIHGGTKEFSDVIWTVKKHKHNGKKPYIVFTYTTSPDGDQGKLEVTVTYKLVGENRLKMVMQAKAKEKTTPLNLVHRSYWNLGGHNNEDIFSEEIQILGSGYTHLDDNLTPTGKILAVKGTPFDFRQLRPIKDNINELKTGYGINYCLDGVANKMRKVVELVDNKSKIKMELSTDQSGLRLKTTKPKNGSVHKAYSGLCLESHAINYQYRSSQIIEPGETYKHTMLFKFSFVP</sequence>
<dbReference type="GO" id="GO:0030246">
    <property type="term" value="F:carbohydrate binding"/>
    <property type="evidence" value="ECO:0007669"/>
    <property type="project" value="InterPro"/>
</dbReference>
<dbReference type="UniPathway" id="UPA00545">
    <property type="reaction ID" value="UER00824"/>
</dbReference>
<proteinExistence type="inferred from homology"/>
<dbReference type="Gene3D" id="2.70.98.10">
    <property type="match status" value="1"/>
</dbReference>
<dbReference type="EC" id="4.2.2.2" evidence="4 12"/>
<evidence type="ECO:0000256" key="7">
    <source>
        <dbReference type="ARBA" id="ARBA00022837"/>
    </source>
</evidence>
<dbReference type="InterPro" id="IPR018082">
    <property type="entry name" value="AmbAllergen"/>
</dbReference>
<keyword evidence="7 12" id="KW-0106">Calcium</keyword>
<organism evidence="15 16">
    <name type="scientific">Arabidopsis thaliana</name>
    <name type="common">Mouse-ear cress</name>
    <dbReference type="NCBI Taxonomy" id="3702"/>
    <lineage>
        <taxon>Eukaryota</taxon>
        <taxon>Viridiplantae</taxon>
        <taxon>Streptophyta</taxon>
        <taxon>Embryophyta</taxon>
        <taxon>Tracheophyta</taxon>
        <taxon>Spermatophyta</taxon>
        <taxon>Magnoliopsida</taxon>
        <taxon>eudicotyledons</taxon>
        <taxon>Gunneridae</taxon>
        <taxon>Pentapetalae</taxon>
        <taxon>rosids</taxon>
        <taxon>malvids</taxon>
        <taxon>Brassicales</taxon>
        <taxon>Brassicaceae</taxon>
        <taxon>Camelineae</taxon>
        <taxon>Arabidopsis</taxon>
    </lineage>
</organism>
<keyword evidence="5 12" id="KW-0479">Metal-binding</keyword>
<evidence type="ECO:0000256" key="1">
    <source>
        <dbReference type="ARBA" id="ARBA00000695"/>
    </source>
</evidence>
<dbReference type="GO" id="GO:0030570">
    <property type="term" value="F:pectate lyase activity"/>
    <property type="evidence" value="ECO:0007669"/>
    <property type="project" value="UniProtKB-EC"/>
</dbReference>
<dbReference type="InterPro" id="IPR011050">
    <property type="entry name" value="Pectin_lyase_fold/virulence"/>
</dbReference>
<dbReference type="GO" id="GO:0016853">
    <property type="term" value="F:isomerase activity"/>
    <property type="evidence" value="ECO:0007669"/>
    <property type="project" value="UniProtKB-KW"/>
</dbReference>
<dbReference type="Proteomes" id="UP000516314">
    <property type="component" value="Chromosome 3"/>
</dbReference>
<evidence type="ECO:0000256" key="11">
    <source>
        <dbReference type="ARBA" id="ARBA00023277"/>
    </source>
</evidence>
<evidence type="ECO:0000256" key="6">
    <source>
        <dbReference type="ARBA" id="ARBA00022729"/>
    </source>
</evidence>
<evidence type="ECO:0000256" key="12">
    <source>
        <dbReference type="RuleBase" id="RU361123"/>
    </source>
</evidence>